<dbReference type="Proteomes" id="UP000285060">
    <property type="component" value="Unassembled WGS sequence"/>
</dbReference>
<feature type="region of interest" description="Disordered" evidence="1">
    <location>
        <begin position="419"/>
        <end position="447"/>
    </location>
</feature>
<dbReference type="VEuPathDB" id="FungiDB:H310_13931"/>
<proteinExistence type="predicted"/>
<feature type="compositionally biased region" description="Polar residues" evidence="1">
    <location>
        <begin position="430"/>
        <end position="442"/>
    </location>
</feature>
<keyword evidence="3" id="KW-1185">Reference proteome</keyword>
<sequence length="622" mass="67656">MRRRGNARCSGCDIPIFATESKWCDRCNITLSLSLGATRTTLRSRKLKNKSTEAAIVEVLSSDEERERQRLKQIVDAEEISDDTESSDDDVSDDLREDDPRVVATEGDGIFQAVPDERGVLLSRTFARCRFRPNDFPIVTLLQSASTADTPTASSDNAKNCPAGAALGPKTKTLAKKKAAPSPYFGHIDMYFLQNPDDYAASEYESSVDDDDDDCCVDLTRSDGNATDDDEYHAKRRRRRPVPDEPCFICECREAPDGVKTSRVQCPDCDGVYHRSCAEAYDGKQTGCLQCEDNDLVDDSELTEADLATTSQLFGVFHVKEELPQVAQTDDVSPSRLDDDDADEIDDMVETGATPDVVPDASQVKQTILAGWKRFLDEHTAAFDADFIAATRAIEAENGFKTSLESDLHKLFQHYTAEQAKADELERTQRPSPTKDSSTTAPETHGDAAPSVAKFHYALDEIQVAQNVVVEAAPSIPATVDLTNDDDDDCDVVEVSPMTANPVQNSIGIKRSRTSGSPTTPCFSKEAPHDVLTPAAPSFAADDIIPSAASATSTESTPASPRLAKKAKKRIALITVPPPPQNLSNPVQDLNMPTTHTPSMTLDAAGSNLPIEFSTIKDPTLL</sequence>
<feature type="compositionally biased region" description="Basic and acidic residues" evidence="1">
    <location>
        <begin position="420"/>
        <end position="429"/>
    </location>
</feature>
<protein>
    <submittedName>
        <fullName evidence="2">Uncharacterized protein</fullName>
    </submittedName>
</protein>
<comment type="caution">
    <text evidence="2">The sequence shown here is derived from an EMBL/GenBank/DDBJ whole genome shotgun (WGS) entry which is preliminary data.</text>
</comment>
<name>A0A3R6V832_9STRA</name>
<evidence type="ECO:0000256" key="1">
    <source>
        <dbReference type="SAM" id="MobiDB-lite"/>
    </source>
</evidence>
<reference evidence="2 3" key="1">
    <citation type="submission" date="2018-08" db="EMBL/GenBank/DDBJ databases">
        <title>Aphanomyces genome sequencing and annotation.</title>
        <authorList>
            <person name="Minardi D."/>
            <person name="Oidtmann B."/>
            <person name="Van Der Giezen M."/>
            <person name="Studholme D.J."/>
        </authorList>
    </citation>
    <scope>NUCLEOTIDE SEQUENCE [LARGE SCALE GENOMIC DNA]</scope>
    <source>
        <strain evidence="2 3">NJM0002</strain>
    </source>
</reference>
<feature type="region of interest" description="Disordered" evidence="1">
    <location>
        <begin position="67"/>
        <end position="96"/>
    </location>
</feature>
<evidence type="ECO:0000313" key="3">
    <source>
        <dbReference type="Proteomes" id="UP000285060"/>
    </source>
</evidence>
<organism evidence="2 3">
    <name type="scientific">Aphanomyces invadans</name>
    <dbReference type="NCBI Taxonomy" id="157072"/>
    <lineage>
        <taxon>Eukaryota</taxon>
        <taxon>Sar</taxon>
        <taxon>Stramenopiles</taxon>
        <taxon>Oomycota</taxon>
        <taxon>Saprolegniomycetes</taxon>
        <taxon>Saprolegniales</taxon>
        <taxon>Verrucalvaceae</taxon>
        <taxon>Aphanomyces</taxon>
    </lineage>
</organism>
<dbReference type="EMBL" id="QUSY01000767">
    <property type="protein sequence ID" value="RHY27468.1"/>
    <property type="molecule type" value="Genomic_DNA"/>
</dbReference>
<evidence type="ECO:0000313" key="2">
    <source>
        <dbReference type="EMBL" id="RHY27468.1"/>
    </source>
</evidence>
<feature type="region of interest" description="Disordered" evidence="1">
    <location>
        <begin position="508"/>
        <end position="529"/>
    </location>
</feature>
<feature type="compositionally biased region" description="Acidic residues" evidence="1">
    <location>
        <begin position="76"/>
        <end position="96"/>
    </location>
</feature>
<dbReference type="AlphaFoldDB" id="A0A3R6V832"/>
<gene>
    <name evidence="2" type="ORF">DYB32_006751</name>
</gene>
<accession>A0A3R6V832</accession>